<dbReference type="EMBL" id="SJPU01000001">
    <property type="protein sequence ID" value="TWU18149.1"/>
    <property type="molecule type" value="Genomic_DNA"/>
</dbReference>
<dbReference type="AlphaFoldDB" id="A0A5C6C5U0"/>
<protein>
    <recommendedName>
        <fullName evidence="3">FlgN protein</fullName>
    </recommendedName>
</protein>
<accession>A0A5C6C5U0</accession>
<evidence type="ECO:0000313" key="1">
    <source>
        <dbReference type="EMBL" id="TWU18149.1"/>
    </source>
</evidence>
<organism evidence="1 2">
    <name type="scientific">Allorhodopirellula heiligendammensis</name>
    <dbReference type="NCBI Taxonomy" id="2714739"/>
    <lineage>
        <taxon>Bacteria</taxon>
        <taxon>Pseudomonadati</taxon>
        <taxon>Planctomycetota</taxon>
        <taxon>Planctomycetia</taxon>
        <taxon>Pirellulales</taxon>
        <taxon>Pirellulaceae</taxon>
        <taxon>Allorhodopirellula</taxon>
    </lineage>
</organism>
<reference evidence="1 2" key="1">
    <citation type="journal article" date="2020" name="Antonie Van Leeuwenhoek">
        <title>Rhodopirellula heiligendammensis sp. nov., Rhodopirellula pilleata sp. nov., and Rhodopirellula solitaria sp. nov. isolated from natural or artificial marine surfaces in Northern Germany and California, USA, and emended description of the genus Rhodopirellula.</title>
        <authorList>
            <person name="Kallscheuer N."/>
            <person name="Wiegand S."/>
            <person name="Jogler M."/>
            <person name="Boedeker C."/>
            <person name="Peeters S.H."/>
            <person name="Rast P."/>
            <person name="Heuer A."/>
            <person name="Jetten M.S.M."/>
            <person name="Rohde M."/>
            <person name="Jogler C."/>
        </authorList>
    </citation>
    <scope>NUCLEOTIDE SEQUENCE [LARGE SCALE GENOMIC DNA]</scope>
    <source>
        <strain evidence="1 2">Poly21</strain>
    </source>
</reference>
<sequence>MNAGSSVDQPNTVAWRERVASYLLEATDIANSIDLILDETRMGAPNLGGDDAESTVPHLATAVAELERIVEKRDVLLRASDAPPFGLSLSAKLLSTRKIDDARLAKCCGELADLVAQTHQRATALFICQHYLSGLPSDLIARLSAVGQPQSHSGRFNEAA</sequence>
<name>A0A5C6C5U0_9BACT</name>
<proteinExistence type="predicted"/>
<dbReference type="Proteomes" id="UP000319908">
    <property type="component" value="Unassembled WGS sequence"/>
</dbReference>
<comment type="caution">
    <text evidence="1">The sequence shown here is derived from an EMBL/GenBank/DDBJ whole genome shotgun (WGS) entry which is preliminary data.</text>
</comment>
<dbReference type="OrthoDB" id="274461at2"/>
<evidence type="ECO:0008006" key="3">
    <source>
        <dbReference type="Google" id="ProtNLM"/>
    </source>
</evidence>
<evidence type="ECO:0000313" key="2">
    <source>
        <dbReference type="Proteomes" id="UP000319908"/>
    </source>
</evidence>
<keyword evidence="2" id="KW-1185">Reference proteome</keyword>
<dbReference type="RefSeq" id="WP_146405239.1">
    <property type="nucleotide sequence ID" value="NZ_SJPU01000001.1"/>
</dbReference>
<gene>
    <name evidence="1" type="ORF">Poly21_03040</name>
</gene>